<accession>A0A955LW22</accession>
<keyword evidence="1" id="KW-0812">Transmembrane</keyword>
<feature type="transmembrane region" description="Helical" evidence="1">
    <location>
        <begin position="12"/>
        <end position="36"/>
    </location>
</feature>
<keyword evidence="1" id="KW-0472">Membrane</keyword>
<dbReference type="AlphaFoldDB" id="A0A955LW22"/>
<dbReference type="Proteomes" id="UP000699691">
    <property type="component" value="Unassembled WGS sequence"/>
</dbReference>
<evidence type="ECO:0000313" key="3">
    <source>
        <dbReference type="Proteomes" id="UP000699691"/>
    </source>
</evidence>
<comment type="caution">
    <text evidence="2">The sequence shown here is derived from an EMBL/GenBank/DDBJ whole genome shotgun (WGS) entry which is preliminary data.</text>
</comment>
<gene>
    <name evidence="2" type="ORF">KC573_01935</name>
</gene>
<dbReference type="EMBL" id="JAGQKY010000065">
    <property type="protein sequence ID" value="MCA9397563.1"/>
    <property type="molecule type" value="Genomic_DNA"/>
</dbReference>
<keyword evidence="1" id="KW-1133">Transmembrane helix</keyword>
<name>A0A955LW22_UNCKA</name>
<sequence>MQQLRKYLSEHKFVAAMVVIAFAFIVISIFNVAIFVPTSKTLSHNMIGGVDYYEYASDLNAPVQNGEEMRDLAADEGSPSDRLIIKTASLVIRVENVEQSVTDIQSLA</sequence>
<protein>
    <submittedName>
        <fullName evidence="2">Uncharacterized protein</fullName>
    </submittedName>
</protein>
<evidence type="ECO:0000313" key="2">
    <source>
        <dbReference type="EMBL" id="MCA9397563.1"/>
    </source>
</evidence>
<proteinExistence type="predicted"/>
<reference evidence="2" key="1">
    <citation type="submission" date="2020-04" db="EMBL/GenBank/DDBJ databases">
        <authorList>
            <person name="Zhang T."/>
        </authorList>
    </citation>
    <scope>NUCLEOTIDE SEQUENCE</scope>
    <source>
        <strain evidence="2">HKST-UBA02</strain>
    </source>
</reference>
<evidence type="ECO:0000256" key="1">
    <source>
        <dbReference type="SAM" id="Phobius"/>
    </source>
</evidence>
<feature type="non-terminal residue" evidence="2">
    <location>
        <position position="108"/>
    </location>
</feature>
<organism evidence="2 3">
    <name type="scientific">candidate division WWE3 bacterium</name>
    <dbReference type="NCBI Taxonomy" id="2053526"/>
    <lineage>
        <taxon>Bacteria</taxon>
        <taxon>Katanobacteria</taxon>
    </lineage>
</organism>
<reference evidence="2" key="2">
    <citation type="journal article" date="2021" name="Microbiome">
        <title>Successional dynamics and alternative stable states in a saline activated sludge microbial community over 9 years.</title>
        <authorList>
            <person name="Wang Y."/>
            <person name="Ye J."/>
            <person name="Ju F."/>
            <person name="Liu L."/>
            <person name="Boyd J.A."/>
            <person name="Deng Y."/>
            <person name="Parks D.H."/>
            <person name="Jiang X."/>
            <person name="Yin X."/>
            <person name="Woodcroft B.J."/>
            <person name="Tyson G.W."/>
            <person name="Hugenholtz P."/>
            <person name="Polz M.F."/>
            <person name="Zhang T."/>
        </authorList>
    </citation>
    <scope>NUCLEOTIDE SEQUENCE</scope>
    <source>
        <strain evidence="2">HKST-UBA02</strain>
    </source>
</reference>